<dbReference type="AlphaFoldDB" id="A0A8T0AK50"/>
<protein>
    <submittedName>
        <fullName evidence="1">Uncharacterized protein</fullName>
    </submittedName>
</protein>
<reference evidence="1" key="1">
    <citation type="submission" date="2020-08" db="EMBL/GenBank/DDBJ databases">
        <title>Chromosome-level assembly of Southern catfish (Silurus meridionalis) provides insights into visual adaptation to the nocturnal and benthic lifestyles.</title>
        <authorList>
            <person name="Zhang Y."/>
            <person name="Wang D."/>
            <person name="Peng Z."/>
        </authorList>
    </citation>
    <scope>NUCLEOTIDE SEQUENCE</scope>
    <source>
        <strain evidence="1">SWU-2019-XX</strain>
        <tissue evidence="1">Muscle</tissue>
    </source>
</reference>
<feature type="non-terminal residue" evidence="1">
    <location>
        <position position="1"/>
    </location>
</feature>
<name>A0A8T0AK50_SILME</name>
<organism evidence="1 2">
    <name type="scientific">Silurus meridionalis</name>
    <name type="common">Southern catfish</name>
    <name type="synonym">Silurus soldatovi meridionalis</name>
    <dbReference type="NCBI Taxonomy" id="175797"/>
    <lineage>
        <taxon>Eukaryota</taxon>
        <taxon>Metazoa</taxon>
        <taxon>Chordata</taxon>
        <taxon>Craniata</taxon>
        <taxon>Vertebrata</taxon>
        <taxon>Euteleostomi</taxon>
        <taxon>Actinopterygii</taxon>
        <taxon>Neopterygii</taxon>
        <taxon>Teleostei</taxon>
        <taxon>Ostariophysi</taxon>
        <taxon>Siluriformes</taxon>
        <taxon>Siluridae</taxon>
        <taxon>Silurus</taxon>
    </lineage>
</organism>
<evidence type="ECO:0000313" key="1">
    <source>
        <dbReference type="EMBL" id="KAF7693115.1"/>
    </source>
</evidence>
<dbReference type="EMBL" id="JABFDY010000019">
    <property type="protein sequence ID" value="KAF7693115.1"/>
    <property type="molecule type" value="Genomic_DNA"/>
</dbReference>
<dbReference type="Proteomes" id="UP000606274">
    <property type="component" value="Unassembled WGS sequence"/>
</dbReference>
<evidence type="ECO:0000313" key="2">
    <source>
        <dbReference type="Proteomes" id="UP000606274"/>
    </source>
</evidence>
<keyword evidence="2" id="KW-1185">Reference proteome</keyword>
<gene>
    <name evidence="1" type="ORF">HF521_008431</name>
</gene>
<accession>A0A8T0AK50</accession>
<sequence length="132" mass="14789">KKHYLATHRISTGLFTLTVPAFSGTELCTSSPAQSQSFPQLQQGQRARLRSIEAKWIGSMDECSSVAVCFMRIDTSMRWRACVGFGRQVGNASIYLRLLLRPPWPVPAEKEEKEETRGATAGLRDLGLMNWD</sequence>
<comment type="caution">
    <text evidence="1">The sequence shown here is derived from an EMBL/GenBank/DDBJ whole genome shotgun (WGS) entry which is preliminary data.</text>
</comment>
<proteinExistence type="predicted"/>